<name>A0A0E0L5K7_ORYPU</name>
<keyword evidence="3" id="KW-1185">Reference proteome</keyword>
<accession>A0A0E0L5K7</accession>
<reference evidence="2" key="2">
    <citation type="submission" date="2018-05" db="EMBL/GenBank/DDBJ databases">
        <title>OpunRS2 (Oryza punctata Reference Sequence Version 2).</title>
        <authorList>
            <person name="Zhang J."/>
            <person name="Kudrna D."/>
            <person name="Lee S."/>
            <person name="Talag J."/>
            <person name="Welchert J."/>
            <person name="Wing R.A."/>
        </authorList>
    </citation>
    <scope>NUCLEOTIDE SEQUENCE [LARGE SCALE GENOMIC DNA]</scope>
</reference>
<dbReference type="Proteomes" id="UP000026962">
    <property type="component" value="Chromosome 5"/>
</dbReference>
<organism evidence="2">
    <name type="scientific">Oryza punctata</name>
    <name type="common">Red rice</name>
    <dbReference type="NCBI Taxonomy" id="4537"/>
    <lineage>
        <taxon>Eukaryota</taxon>
        <taxon>Viridiplantae</taxon>
        <taxon>Streptophyta</taxon>
        <taxon>Embryophyta</taxon>
        <taxon>Tracheophyta</taxon>
        <taxon>Spermatophyta</taxon>
        <taxon>Magnoliopsida</taxon>
        <taxon>Liliopsida</taxon>
        <taxon>Poales</taxon>
        <taxon>Poaceae</taxon>
        <taxon>BOP clade</taxon>
        <taxon>Oryzoideae</taxon>
        <taxon>Oryzeae</taxon>
        <taxon>Oryzinae</taxon>
        <taxon>Oryza</taxon>
    </lineage>
</organism>
<evidence type="ECO:0000313" key="2">
    <source>
        <dbReference type="EnsemblPlants" id="OPUNC05G22930.1"/>
    </source>
</evidence>
<protein>
    <submittedName>
        <fullName evidence="2">Uncharacterized protein</fullName>
    </submittedName>
</protein>
<dbReference type="eggNOG" id="ENOG502R67G">
    <property type="taxonomic scope" value="Eukaryota"/>
</dbReference>
<dbReference type="InterPro" id="IPR012871">
    <property type="entry name" value="DUF1668_ORYSA"/>
</dbReference>
<dbReference type="AlphaFoldDB" id="A0A0E0L5K7"/>
<dbReference type="Gramene" id="OPUNC05G22930.1">
    <property type="protein sequence ID" value="OPUNC05G22930.1"/>
    <property type="gene ID" value="OPUNC05G22930"/>
</dbReference>
<evidence type="ECO:0000313" key="3">
    <source>
        <dbReference type="Proteomes" id="UP000026962"/>
    </source>
</evidence>
<feature type="compositionally biased region" description="Basic residues" evidence="1">
    <location>
        <begin position="1"/>
        <end position="12"/>
    </location>
</feature>
<proteinExistence type="predicted"/>
<evidence type="ECO:0000256" key="1">
    <source>
        <dbReference type="SAM" id="MobiDB-lite"/>
    </source>
</evidence>
<sequence>MESKKAAAKRHSGYTVGSPPKLAKQGDDTVESSAAEFAKHGDDTVESSAAEFAKQGDDTVGSSAAEFAKPVHLVAALWADKPSYSVFTVDAAAVAGGNNNEPARARTLGGLPRARHGMSFVAAHSEHGSWIVGIGGIGGNTILYDPTTPGTLPLEGPTLAYPKGEPILIWHGSKVYAISRRPMVHQKSNLDFPPWFESLSFEKGVPCIFDPDCPYWEWLLPSKPQSQILEAPADCQCADAAKDLHGAVQVKQEYQVYKFKGGSRFLASSHSHMPVVAALSMRPGHAMPELFEGKNKEPECRT</sequence>
<dbReference type="HOGENOM" id="CLU_922522_0_0_1"/>
<dbReference type="EnsemblPlants" id="OPUNC05G22930.1">
    <property type="protein sequence ID" value="OPUNC05G22930.1"/>
    <property type="gene ID" value="OPUNC05G22930"/>
</dbReference>
<reference evidence="2" key="1">
    <citation type="submission" date="2015-04" db="UniProtKB">
        <authorList>
            <consortium name="EnsemblPlants"/>
        </authorList>
    </citation>
    <scope>IDENTIFICATION</scope>
</reference>
<feature type="region of interest" description="Disordered" evidence="1">
    <location>
        <begin position="1"/>
        <end position="48"/>
    </location>
</feature>
<dbReference type="Pfam" id="PF07893">
    <property type="entry name" value="DUF1668"/>
    <property type="match status" value="1"/>
</dbReference>